<proteinExistence type="inferred from homology"/>
<evidence type="ECO:0000256" key="4">
    <source>
        <dbReference type="ARBA" id="ARBA00023277"/>
    </source>
</evidence>
<keyword evidence="7" id="KW-1185">Reference proteome</keyword>
<dbReference type="GO" id="GO:0046872">
    <property type="term" value="F:metal ion binding"/>
    <property type="evidence" value="ECO:0007669"/>
    <property type="project" value="UniProtKB-KW"/>
</dbReference>
<evidence type="ECO:0000256" key="2">
    <source>
        <dbReference type="ARBA" id="ARBA00022723"/>
    </source>
</evidence>
<dbReference type="Gene3D" id="2.30.40.10">
    <property type="entry name" value="Urease, subunit C, domain 1"/>
    <property type="match status" value="1"/>
</dbReference>
<accession>E6K1C2</accession>
<dbReference type="HOGENOM" id="CLU_032482_1_2_11"/>
<dbReference type="AlphaFoldDB" id="E6K1C2"/>
<dbReference type="PANTHER" id="PTHR11113">
    <property type="entry name" value="N-ACETYLGLUCOSAMINE-6-PHOSPHATE DEACETYLASE"/>
    <property type="match status" value="1"/>
</dbReference>
<dbReference type="GO" id="GO:0008448">
    <property type="term" value="F:N-acetylglucosamine-6-phosphate deacetylase activity"/>
    <property type="evidence" value="ECO:0007669"/>
    <property type="project" value="UniProtKB-EC"/>
</dbReference>
<evidence type="ECO:0000256" key="3">
    <source>
        <dbReference type="ARBA" id="ARBA00022801"/>
    </source>
</evidence>
<evidence type="ECO:0000256" key="1">
    <source>
        <dbReference type="ARBA" id="ARBA00010716"/>
    </source>
</evidence>
<name>E6K1C2_PARDN</name>
<evidence type="ECO:0000313" key="7">
    <source>
        <dbReference type="Proteomes" id="UP000004946"/>
    </source>
</evidence>
<dbReference type="SUPFAM" id="SSF51556">
    <property type="entry name" value="Metallo-dependent hydrolases"/>
    <property type="match status" value="1"/>
</dbReference>
<dbReference type="Gene3D" id="3.20.20.140">
    <property type="entry name" value="Metal-dependent hydrolases"/>
    <property type="match status" value="1"/>
</dbReference>
<dbReference type="EMBL" id="AEON01000001">
    <property type="protein sequence ID" value="EFT83603.1"/>
    <property type="molecule type" value="Genomic_DNA"/>
</dbReference>
<dbReference type="EC" id="3.5.1.25" evidence="6"/>
<dbReference type="GO" id="GO:0006046">
    <property type="term" value="P:N-acetylglucosamine catabolic process"/>
    <property type="evidence" value="ECO:0007669"/>
    <property type="project" value="TreeGrafter"/>
</dbReference>
<dbReference type="PATRIC" id="fig|864564.6.peg.1101"/>
<dbReference type="InterPro" id="IPR006680">
    <property type="entry name" value="Amidohydro-rel"/>
</dbReference>
<dbReference type="PANTHER" id="PTHR11113:SF14">
    <property type="entry name" value="N-ACETYLGLUCOSAMINE-6-PHOSPHATE DEACETYLASE"/>
    <property type="match status" value="1"/>
</dbReference>
<reference evidence="6 7" key="1">
    <citation type="submission" date="2010-12" db="EMBL/GenBank/DDBJ databases">
        <authorList>
            <person name="Muzny D."/>
            <person name="Qin X."/>
            <person name="Buhay C."/>
            <person name="Dugan-Rocha S."/>
            <person name="Ding Y."/>
            <person name="Chen G."/>
            <person name="Hawes A."/>
            <person name="Holder M."/>
            <person name="Jhangiani S."/>
            <person name="Johnson A."/>
            <person name="Khan Z."/>
            <person name="Li Z."/>
            <person name="Liu W."/>
            <person name="Liu X."/>
            <person name="Perez L."/>
            <person name="Shen H."/>
            <person name="Wang Q."/>
            <person name="Watt J."/>
            <person name="Xi L."/>
            <person name="Xin Y."/>
            <person name="Zhou J."/>
            <person name="Deng J."/>
            <person name="Jiang H."/>
            <person name="Liu Y."/>
            <person name="Qu J."/>
            <person name="Song X.-Z."/>
            <person name="Zhang L."/>
            <person name="Villasana D."/>
            <person name="Johnson A."/>
            <person name="Liu J."/>
            <person name="Liyanage D."/>
            <person name="Lorensuhewa L."/>
            <person name="Robinson T."/>
            <person name="Song A."/>
            <person name="Song B.-B."/>
            <person name="Dinh H."/>
            <person name="Thornton R."/>
            <person name="Coyle M."/>
            <person name="Francisco L."/>
            <person name="Jackson L."/>
            <person name="Javaid M."/>
            <person name="Korchina V."/>
            <person name="Kovar C."/>
            <person name="Mata R."/>
            <person name="Mathew T."/>
            <person name="Ngo R."/>
            <person name="Nguyen L."/>
            <person name="Nguyen N."/>
            <person name="Okwuonu G."/>
            <person name="Ongeri F."/>
            <person name="Pham C."/>
            <person name="Simmons D."/>
            <person name="Wilczek-Boney K."/>
            <person name="Hale W."/>
            <person name="Jakkamsetti A."/>
            <person name="Pham P."/>
            <person name="Ruth R."/>
            <person name="San Lucas F."/>
            <person name="Warren J."/>
            <person name="Zhang J."/>
            <person name="Zhao Z."/>
            <person name="Zhou C."/>
            <person name="Zhu D."/>
            <person name="Lee S."/>
            <person name="Bess C."/>
            <person name="Blankenburg K."/>
            <person name="Forbes L."/>
            <person name="Fu Q."/>
            <person name="Gubbala S."/>
            <person name="Hirani K."/>
            <person name="Jayaseelan J.C."/>
            <person name="Lara F."/>
            <person name="Munidasa M."/>
            <person name="Palculict T."/>
            <person name="Patil S."/>
            <person name="Pu L.-L."/>
            <person name="Saada N."/>
            <person name="Tang L."/>
            <person name="Weissenberger G."/>
            <person name="Zhu Y."/>
            <person name="Hemphill L."/>
            <person name="Shang Y."/>
            <person name="Youmans B."/>
            <person name="Ayvaz T."/>
            <person name="Ross M."/>
            <person name="Santibanez J."/>
            <person name="Aqrawi P."/>
            <person name="Gross S."/>
            <person name="Joshi V."/>
            <person name="Fowler G."/>
            <person name="Nazareth L."/>
            <person name="Reid J."/>
            <person name="Worley K."/>
            <person name="Petrosino J."/>
            <person name="Highlander S."/>
            <person name="Gibbs R."/>
        </authorList>
    </citation>
    <scope>NUCLEOTIDE SEQUENCE [LARGE SCALE GENOMIC DNA]</scope>
    <source>
        <strain evidence="6 7">DSM 10105</strain>
    </source>
</reference>
<comment type="caution">
    <text evidence="6">The sequence shown here is derived from an EMBL/GenBank/DDBJ whole genome shotgun (WGS) entry which is preliminary data.</text>
</comment>
<dbReference type="SUPFAM" id="SSF51338">
    <property type="entry name" value="Composite domain of metallo-dependent hydrolases"/>
    <property type="match status" value="1"/>
</dbReference>
<keyword evidence="3 6" id="KW-0378">Hydrolase</keyword>
<dbReference type="CDD" id="cd00854">
    <property type="entry name" value="NagA"/>
    <property type="match status" value="1"/>
</dbReference>
<keyword evidence="2" id="KW-0479">Metal-binding</keyword>
<dbReference type="InterPro" id="IPR032466">
    <property type="entry name" value="Metal_Hydrolase"/>
</dbReference>
<evidence type="ECO:0000259" key="5">
    <source>
        <dbReference type="Pfam" id="PF01979"/>
    </source>
</evidence>
<dbReference type="Proteomes" id="UP000004946">
    <property type="component" value="Chromosome"/>
</dbReference>
<dbReference type="InterPro" id="IPR011059">
    <property type="entry name" value="Metal-dep_hydrolase_composite"/>
</dbReference>
<feature type="domain" description="Amidohydrolase-related" evidence="5">
    <location>
        <begin position="103"/>
        <end position="435"/>
    </location>
</feature>
<dbReference type="InterPro" id="IPR003764">
    <property type="entry name" value="GlcNAc_6-P_deAcase"/>
</dbReference>
<comment type="similarity">
    <text evidence="1">Belongs to the metallo-dependent hydrolases superfamily. NagA family.</text>
</comment>
<dbReference type="eggNOG" id="COG1820">
    <property type="taxonomic scope" value="Bacteria"/>
</dbReference>
<organism evidence="6 7">
    <name type="scientific">Parascardovia denticolens DSM 10105 = JCM 12538</name>
    <dbReference type="NCBI Taxonomy" id="864564"/>
    <lineage>
        <taxon>Bacteria</taxon>
        <taxon>Bacillati</taxon>
        <taxon>Actinomycetota</taxon>
        <taxon>Actinomycetes</taxon>
        <taxon>Bifidobacteriales</taxon>
        <taxon>Bifidobacteriaceae</taxon>
        <taxon>Parascardovia</taxon>
    </lineage>
</organism>
<sequence>MLSSQEQEKISELINRAVLGTDTSLSRRRGSSDEPLAIFNAVKIDANGISPSFWLLAEQGKIVLCGHGDTFQEEIHHYYHQLAPSQVPNDETKLKMVDAQGSILVPGYIDIHSHGSWGHSFDESNMSSIHRARNGHLYHGTTRQVLSLVSAPIPSMQKSIRTISNIMKNRNDVLGCHLEGPFISPRKKGAHDLTFLKSPTLRNVQRLTHTDSHAIRQITLAPELDNGIEAIEDISNSGIIPALGHTDADYEKSVEGIQHGSRILTHIYNAMNPLLHRAPGPIAAAVENRQVFIELINDGFHIKNSMVSIAMKLAPHRIAFITDSMAAADCADGLYSLGKSAVTVYNGHAYISGTKTIAGSTLFLDEAVARAVFDEGIEPKEAVEAATLTPAKALGLDSPNLITHYPLGLIQPGFSCDVLLLNKSDWTVKSVWLEGIPIR</sequence>
<dbReference type="Pfam" id="PF01979">
    <property type="entry name" value="Amidohydro_1"/>
    <property type="match status" value="1"/>
</dbReference>
<gene>
    <name evidence="6" type="primary">nagA</name>
    <name evidence="6" type="ORF">HMPREF0620_0608</name>
</gene>
<dbReference type="RefSeq" id="WP_006289000.1">
    <property type="nucleotide sequence ID" value="NZ_AP012333.1"/>
</dbReference>
<protein>
    <submittedName>
        <fullName evidence="6">N-acetylglucosamine-6-phosphate deacetylase</fullName>
        <ecNumber evidence="6">3.5.1.25</ecNumber>
    </submittedName>
</protein>
<dbReference type="NCBIfam" id="TIGR00221">
    <property type="entry name" value="nagA"/>
    <property type="match status" value="1"/>
</dbReference>
<dbReference type="KEGG" id="pdo:PSDT_1014"/>
<evidence type="ECO:0000313" key="6">
    <source>
        <dbReference type="EMBL" id="EFT83603.1"/>
    </source>
</evidence>
<keyword evidence="4" id="KW-0119">Carbohydrate metabolism</keyword>